<dbReference type="PROSITE" id="PS51297">
    <property type="entry name" value="K_BOX"/>
    <property type="match status" value="1"/>
</dbReference>
<dbReference type="InterPro" id="IPR002100">
    <property type="entry name" value="TF_MADSbox"/>
</dbReference>
<keyword evidence="4" id="KW-0804">Transcription</keyword>
<evidence type="ECO:0000313" key="10">
    <source>
        <dbReference type="EMBL" id="TVU10709.1"/>
    </source>
</evidence>
<dbReference type="CDD" id="cd00265">
    <property type="entry name" value="MADS_MEF2_like"/>
    <property type="match status" value="1"/>
</dbReference>
<evidence type="ECO:0000313" key="12">
    <source>
        <dbReference type="Proteomes" id="UP000324897"/>
    </source>
</evidence>
<dbReference type="Proteomes" id="UP000324897">
    <property type="component" value="Chromosome 3"/>
</dbReference>
<dbReference type="PROSITE" id="PS50066">
    <property type="entry name" value="MADS_BOX_2"/>
    <property type="match status" value="1"/>
</dbReference>
<protein>
    <recommendedName>
        <fullName evidence="13">MADS-box transcription factor</fullName>
    </recommendedName>
</protein>
<evidence type="ECO:0000259" key="8">
    <source>
        <dbReference type="PROSITE" id="PS50066"/>
    </source>
</evidence>
<dbReference type="InterPro" id="IPR033896">
    <property type="entry name" value="MEF2-like_N"/>
</dbReference>
<sequence>MVRGKTVMKKIENMTSRQVTFSKRRTGLFKKAKELAVLCDAQVGVLVFSSTGRLYDFSSTSMRSLIERYHHAKEGNQFMSASTESKFWQAEAARLTQQLHNLQENNRRLLGQNLSGLDFEEIKSLENHLEMSLHNIRLKKDEFMTNEIQELNKKETLMIQQNEELRHKFNAIHEENINLRKKLSERQGERNAQKSSATEYSITSPAEDDDDQVQLELSQPQHAAKGKPETPTLS</sequence>
<dbReference type="Pfam" id="PF00319">
    <property type="entry name" value="SRF-TF"/>
    <property type="match status" value="1"/>
</dbReference>
<feature type="domain" description="MADS-box" evidence="8">
    <location>
        <begin position="1"/>
        <end position="61"/>
    </location>
</feature>
<reference evidence="11 12" key="1">
    <citation type="journal article" date="2019" name="Sci. Rep.">
        <title>A high-quality genome of Eragrostis curvula grass provides insights into Poaceae evolution and supports new strategies to enhance forage quality.</title>
        <authorList>
            <person name="Carballo J."/>
            <person name="Santos B.A.C.M."/>
            <person name="Zappacosta D."/>
            <person name="Garbus I."/>
            <person name="Selva J.P."/>
            <person name="Gallo C.A."/>
            <person name="Diaz A."/>
            <person name="Albertini E."/>
            <person name="Caccamo M."/>
            <person name="Echenique V."/>
        </authorList>
    </citation>
    <scope>NUCLEOTIDE SEQUENCE [LARGE SCALE GENOMIC DNA]</scope>
    <source>
        <strain evidence="12">cv. Victoria</strain>
        <tissue evidence="11">Leaf</tissue>
    </source>
</reference>
<dbReference type="InterPro" id="IPR050142">
    <property type="entry name" value="MADS-box/MEF2_TF"/>
</dbReference>
<evidence type="ECO:0000256" key="5">
    <source>
        <dbReference type="ARBA" id="ARBA00023242"/>
    </source>
</evidence>
<evidence type="ECO:0000256" key="1">
    <source>
        <dbReference type="ARBA" id="ARBA00004123"/>
    </source>
</evidence>
<feature type="region of interest" description="Disordered" evidence="7">
    <location>
        <begin position="184"/>
        <end position="234"/>
    </location>
</feature>
<keyword evidence="2" id="KW-0805">Transcription regulation</keyword>
<comment type="subcellular location">
    <subcellularLocation>
        <location evidence="1">Nucleus</location>
    </subcellularLocation>
</comment>
<organism evidence="11 12">
    <name type="scientific">Eragrostis curvula</name>
    <name type="common">weeping love grass</name>
    <dbReference type="NCBI Taxonomy" id="38414"/>
    <lineage>
        <taxon>Eukaryota</taxon>
        <taxon>Viridiplantae</taxon>
        <taxon>Streptophyta</taxon>
        <taxon>Embryophyta</taxon>
        <taxon>Tracheophyta</taxon>
        <taxon>Spermatophyta</taxon>
        <taxon>Magnoliopsida</taxon>
        <taxon>Liliopsida</taxon>
        <taxon>Poales</taxon>
        <taxon>Poaceae</taxon>
        <taxon>PACMAD clade</taxon>
        <taxon>Chloridoideae</taxon>
        <taxon>Eragrostideae</taxon>
        <taxon>Eragrostidinae</taxon>
        <taxon>Eragrostis</taxon>
    </lineage>
</organism>
<evidence type="ECO:0000256" key="4">
    <source>
        <dbReference type="ARBA" id="ARBA00023163"/>
    </source>
</evidence>
<dbReference type="Gene3D" id="3.40.1810.10">
    <property type="entry name" value="Transcription factor, MADS-box"/>
    <property type="match status" value="1"/>
</dbReference>
<keyword evidence="12" id="KW-1185">Reference proteome</keyword>
<name>A0A5J9TII6_9POAL</name>
<dbReference type="OrthoDB" id="1898716at2759"/>
<dbReference type="PROSITE" id="PS00350">
    <property type="entry name" value="MADS_BOX_1"/>
    <property type="match status" value="1"/>
</dbReference>
<dbReference type="InterPro" id="IPR036879">
    <property type="entry name" value="TF_MADSbox_sf"/>
</dbReference>
<comment type="caution">
    <text evidence="11">The sequence shown here is derived from an EMBL/GenBank/DDBJ whole genome shotgun (WGS) entry which is preliminary data.</text>
</comment>
<keyword evidence="6" id="KW-0175">Coiled coil</keyword>
<dbReference type="SUPFAM" id="SSF55455">
    <property type="entry name" value="SRF-like"/>
    <property type="match status" value="1"/>
</dbReference>
<dbReference type="PANTHER" id="PTHR48019">
    <property type="entry name" value="SERUM RESPONSE FACTOR HOMOLOG"/>
    <property type="match status" value="1"/>
</dbReference>
<dbReference type="GO" id="GO:0000977">
    <property type="term" value="F:RNA polymerase II transcription regulatory region sequence-specific DNA binding"/>
    <property type="evidence" value="ECO:0007669"/>
    <property type="project" value="InterPro"/>
</dbReference>
<dbReference type="PRINTS" id="PR00404">
    <property type="entry name" value="MADSDOMAIN"/>
</dbReference>
<dbReference type="GO" id="GO:0045944">
    <property type="term" value="P:positive regulation of transcription by RNA polymerase II"/>
    <property type="evidence" value="ECO:0007669"/>
    <property type="project" value="InterPro"/>
</dbReference>
<keyword evidence="3" id="KW-0238">DNA-binding</keyword>
<feature type="coiled-coil region" evidence="6">
    <location>
        <begin position="85"/>
        <end position="112"/>
    </location>
</feature>
<gene>
    <name evidence="10" type="ORF">EJB05_44253</name>
    <name evidence="11" type="ORF">EJB05_44263</name>
</gene>
<feature type="non-terminal residue" evidence="11">
    <location>
        <position position="1"/>
    </location>
</feature>
<evidence type="ECO:0008006" key="13">
    <source>
        <dbReference type="Google" id="ProtNLM"/>
    </source>
</evidence>
<evidence type="ECO:0000256" key="7">
    <source>
        <dbReference type="SAM" id="MobiDB-lite"/>
    </source>
</evidence>
<dbReference type="GO" id="GO:0005634">
    <property type="term" value="C:nucleus"/>
    <property type="evidence" value="ECO:0007669"/>
    <property type="project" value="UniProtKB-SubCell"/>
</dbReference>
<evidence type="ECO:0000256" key="6">
    <source>
        <dbReference type="SAM" id="Coils"/>
    </source>
</evidence>
<dbReference type="Gramene" id="TVU10709">
    <property type="protein sequence ID" value="TVU10709"/>
    <property type="gene ID" value="EJB05_44253"/>
</dbReference>
<dbReference type="InterPro" id="IPR002487">
    <property type="entry name" value="TF_Kbox"/>
</dbReference>
<evidence type="ECO:0000256" key="2">
    <source>
        <dbReference type="ARBA" id="ARBA00023015"/>
    </source>
</evidence>
<feature type="compositionally biased region" description="Polar residues" evidence="7">
    <location>
        <begin position="193"/>
        <end position="204"/>
    </location>
</feature>
<feature type="coiled-coil region" evidence="6">
    <location>
        <begin position="148"/>
        <end position="182"/>
    </location>
</feature>
<dbReference type="EMBL" id="RWGY01000039">
    <property type="protein sequence ID" value="TVU10709.1"/>
    <property type="molecule type" value="Genomic_DNA"/>
</dbReference>
<feature type="domain" description="K-box" evidence="9">
    <location>
        <begin position="85"/>
        <end position="175"/>
    </location>
</feature>
<evidence type="ECO:0000313" key="11">
    <source>
        <dbReference type="EMBL" id="TVU10718.1"/>
    </source>
</evidence>
<dbReference type="Pfam" id="PF01486">
    <property type="entry name" value="K-box"/>
    <property type="match status" value="1"/>
</dbReference>
<dbReference type="SMART" id="SM00432">
    <property type="entry name" value="MADS"/>
    <property type="match status" value="1"/>
</dbReference>
<accession>A0A5J9TII6</accession>
<proteinExistence type="predicted"/>
<evidence type="ECO:0000259" key="9">
    <source>
        <dbReference type="PROSITE" id="PS51297"/>
    </source>
</evidence>
<dbReference type="GO" id="GO:0046983">
    <property type="term" value="F:protein dimerization activity"/>
    <property type="evidence" value="ECO:0007669"/>
    <property type="project" value="InterPro"/>
</dbReference>
<dbReference type="GO" id="GO:0003700">
    <property type="term" value="F:DNA-binding transcription factor activity"/>
    <property type="evidence" value="ECO:0007669"/>
    <property type="project" value="InterPro"/>
</dbReference>
<dbReference type="Gramene" id="TVU10718">
    <property type="protein sequence ID" value="TVU10718"/>
    <property type="gene ID" value="EJB05_44263"/>
</dbReference>
<keyword evidence="5" id="KW-0539">Nucleus</keyword>
<dbReference type="EMBL" id="RWGY01000039">
    <property type="protein sequence ID" value="TVU10718.1"/>
    <property type="molecule type" value="Genomic_DNA"/>
</dbReference>
<evidence type="ECO:0000256" key="3">
    <source>
        <dbReference type="ARBA" id="ARBA00023125"/>
    </source>
</evidence>
<dbReference type="AlphaFoldDB" id="A0A5J9TII6"/>